<dbReference type="Proteomes" id="UP001249851">
    <property type="component" value="Unassembled WGS sequence"/>
</dbReference>
<organism evidence="1 2">
    <name type="scientific">Acropora cervicornis</name>
    <name type="common">Staghorn coral</name>
    <dbReference type="NCBI Taxonomy" id="6130"/>
    <lineage>
        <taxon>Eukaryota</taxon>
        <taxon>Metazoa</taxon>
        <taxon>Cnidaria</taxon>
        <taxon>Anthozoa</taxon>
        <taxon>Hexacorallia</taxon>
        <taxon>Scleractinia</taxon>
        <taxon>Astrocoeniina</taxon>
        <taxon>Acroporidae</taxon>
        <taxon>Acropora</taxon>
    </lineage>
</organism>
<evidence type="ECO:0000313" key="2">
    <source>
        <dbReference type="Proteomes" id="UP001249851"/>
    </source>
</evidence>
<sequence>MYRILAAIMIGNQFYDKFAGNSGQMLGVQDAATKMQQARALGSIHMSGELPASITREQIPSACLPYYFLQACNMTKTACIYIINDKTVAFIPTRNGVTDNYYHGTSGAFLAMAPADAAWELLSWFKNRHIVSDTDNTRQRPTRAGPPVHALWTSFRKCEKSLLRKLMQVNFGIKNYKKDMRCTSRFDLWYRQSCPAGTCGSVLDMRCTCGSALGINCNKVSIIEAVPPEKTDEK</sequence>
<accession>A0AAD9QSV9</accession>
<comment type="caution">
    <text evidence="1">The sequence shown here is derived from an EMBL/GenBank/DDBJ whole genome shotgun (WGS) entry which is preliminary data.</text>
</comment>
<gene>
    <name evidence="1" type="ORF">P5673_009449</name>
</gene>
<keyword evidence="2" id="KW-1185">Reference proteome</keyword>
<reference evidence="1" key="1">
    <citation type="journal article" date="2023" name="G3 (Bethesda)">
        <title>Whole genome assembly and annotation of the endangered Caribbean coral Acropora cervicornis.</title>
        <authorList>
            <person name="Selwyn J.D."/>
            <person name="Vollmer S.V."/>
        </authorList>
    </citation>
    <scope>NUCLEOTIDE SEQUENCE</scope>
    <source>
        <strain evidence="1">K2</strain>
    </source>
</reference>
<protein>
    <submittedName>
        <fullName evidence="1">Uncharacterized protein</fullName>
    </submittedName>
</protein>
<dbReference type="EMBL" id="JARQWQ010000016">
    <property type="protein sequence ID" value="KAK2566771.1"/>
    <property type="molecule type" value="Genomic_DNA"/>
</dbReference>
<proteinExistence type="predicted"/>
<dbReference type="AlphaFoldDB" id="A0AAD9QSV9"/>
<evidence type="ECO:0000313" key="1">
    <source>
        <dbReference type="EMBL" id="KAK2566771.1"/>
    </source>
</evidence>
<name>A0AAD9QSV9_ACRCE</name>
<reference evidence="1" key="2">
    <citation type="journal article" date="2023" name="Science">
        <title>Genomic signatures of disease resistance in endangered staghorn corals.</title>
        <authorList>
            <person name="Vollmer S.V."/>
            <person name="Selwyn J.D."/>
            <person name="Despard B.A."/>
            <person name="Roesel C.L."/>
        </authorList>
    </citation>
    <scope>NUCLEOTIDE SEQUENCE</scope>
    <source>
        <strain evidence="1">K2</strain>
    </source>
</reference>